<accession>A0ACD5HPW3</accession>
<evidence type="ECO:0000313" key="2">
    <source>
        <dbReference type="Proteomes" id="UP000271650"/>
    </source>
</evidence>
<evidence type="ECO:0000313" key="1">
    <source>
        <dbReference type="EMBL" id="XRI77348.1"/>
    </source>
</evidence>
<reference evidence="1 2" key="1">
    <citation type="journal article" date="2019" name="Int. J. Syst. Evol. Microbiol.">
        <title>Acidithiobacillus sulfuriphilus sp. nov.: an extremely acidophilic sulfur-oxidizing chemolithotroph isolated from a neutral pH environment.</title>
        <authorList>
            <person name="Falagan C."/>
            <person name="Moya-Beltran A."/>
            <person name="Castro M."/>
            <person name="Quatrini R."/>
            <person name="Johnson D.B."/>
        </authorList>
    </citation>
    <scope>NUCLEOTIDE SEQUENCE [LARGE SCALE GENOMIC DNA]</scope>
    <source>
        <strain evidence="1 2">CJ-2</strain>
    </source>
</reference>
<keyword evidence="2" id="KW-1185">Reference proteome</keyword>
<sequence>MKQHGRGDLMMQQSVKKPGGLKGRFFAISRSATATGLIKASGMGLAVFLASWGSAAADPLLDAISGGQVSLQMRPRYEFMQQAGKEDANAFTLRTLLGFSSKPLYGISANLQFINVAGIVNDYNSLRNGKTAYALIPDPEETNINQAFLAYTGVPGTVLRAGRQIINLDDQRFVGDVDFRQTQQTFDAVTLENRSLPEVQLYAAYAWRIKDIVNELIPARVFLAEATWTPAPVLHANVFGYWYGNQANSVIPGAVTCFLPGGPQACNDSIVGVRLAGSMPLPADFHLLYDASYAKQLPYDGGNSLVNAQYTHLGGGATWRDLGLHADYMLMGANSSGTYGFQTPLATRHAFNGWAEVFLATPPKGLQSLYVTATAKVWQTALQATYYDFHADTADLPYGNELDLSAIHTFTKHWSGGVQYADYRATGYGVNTQGAWVFVTAQY</sequence>
<name>A0ACD5HPW3_9PROT</name>
<protein>
    <submittedName>
        <fullName evidence="1">Alginate export family protein</fullName>
    </submittedName>
</protein>
<organism evidence="1 2">
    <name type="scientific">Acidithiobacillus sulfuriphilus</name>
    <dbReference type="NCBI Taxonomy" id="1867749"/>
    <lineage>
        <taxon>Bacteria</taxon>
        <taxon>Pseudomonadati</taxon>
        <taxon>Pseudomonadota</taxon>
        <taxon>Acidithiobacillia</taxon>
        <taxon>Acidithiobacillales</taxon>
        <taxon>Acidithiobacillaceae</taxon>
        <taxon>Acidithiobacillus</taxon>
    </lineage>
</organism>
<proteinExistence type="predicted"/>
<gene>
    <name evidence="1" type="ORF">EC580_001350</name>
</gene>
<dbReference type="Proteomes" id="UP000271650">
    <property type="component" value="Chromosome"/>
</dbReference>
<dbReference type="EMBL" id="CP127527">
    <property type="protein sequence ID" value="XRI77348.1"/>
    <property type="molecule type" value="Genomic_DNA"/>
</dbReference>